<organism evidence="1">
    <name type="scientific">Arundo donax</name>
    <name type="common">Giant reed</name>
    <name type="synonym">Donax arundinaceus</name>
    <dbReference type="NCBI Taxonomy" id="35708"/>
    <lineage>
        <taxon>Eukaryota</taxon>
        <taxon>Viridiplantae</taxon>
        <taxon>Streptophyta</taxon>
        <taxon>Embryophyta</taxon>
        <taxon>Tracheophyta</taxon>
        <taxon>Spermatophyta</taxon>
        <taxon>Magnoliopsida</taxon>
        <taxon>Liliopsida</taxon>
        <taxon>Poales</taxon>
        <taxon>Poaceae</taxon>
        <taxon>PACMAD clade</taxon>
        <taxon>Arundinoideae</taxon>
        <taxon>Arundineae</taxon>
        <taxon>Arundo</taxon>
    </lineage>
</organism>
<proteinExistence type="predicted"/>
<reference evidence="1" key="2">
    <citation type="journal article" date="2015" name="Data Brief">
        <title>Shoot transcriptome of the giant reed, Arundo donax.</title>
        <authorList>
            <person name="Barrero R.A."/>
            <person name="Guerrero F.D."/>
            <person name="Moolhuijzen P."/>
            <person name="Goolsby J.A."/>
            <person name="Tidwell J."/>
            <person name="Bellgard S.E."/>
            <person name="Bellgard M.I."/>
        </authorList>
    </citation>
    <scope>NUCLEOTIDE SEQUENCE</scope>
    <source>
        <tissue evidence="1">Shoot tissue taken approximately 20 cm above the soil surface</tissue>
    </source>
</reference>
<protein>
    <submittedName>
        <fullName evidence="1">AsnS2</fullName>
    </submittedName>
</protein>
<name>A0A0A9B5B7_ARUDO</name>
<reference evidence="1" key="1">
    <citation type="submission" date="2014-09" db="EMBL/GenBank/DDBJ databases">
        <authorList>
            <person name="Magalhaes I.L.F."/>
            <person name="Oliveira U."/>
            <person name="Santos F.R."/>
            <person name="Vidigal T.H.D.A."/>
            <person name="Brescovit A.D."/>
            <person name="Santos A.J."/>
        </authorList>
    </citation>
    <scope>NUCLEOTIDE SEQUENCE</scope>
    <source>
        <tissue evidence="1">Shoot tissue taken approximately 20 cm above the soil surface</tissue>
    </source>
</reference>
<dbReference type="AlphaFoldDB" id="A0A0A9B5B7"/>
<sequence length="25" mass="2989">MISRRQRGYSTMLDHLTLSELKSHE</sequence>
<accession>A0A0A9B5B7</accession>
<dbReference type="EMBL" id="GBRH01243388">
    <property type="protein sequence ID" value="JAD54507.1"/>
    <property type="molecule type" value="Transcribed_RNA"/>
</dbReference>
<evidence type="ECO:0000313" key="1">
    <source>
        <dbReference type="EMBL" id="JAD54507.1"/>
    </source>
</evidence>